<dbReference type="AlphaFoldDB" id="A0A231H2T1"/>
<evidence type="ECO:0000313" key="5">
    <source>
        <dbReference type="EMBL" id="OXR43173.1"/>
    </source>
</evidence>
<dbReference type="InterPro" id="IPR025652">
    <property type="entry name" value="TesB_C"/>
</dbReference>
<feature type="domain" description="Acyl-CoA thioesterase 2 C-terminal" evidence="3">
    <location>
        <begin position="163"/>
        <end position="286"/>
    </location>
</feature>
<dbReference type="Pfam" id="PF13622">
    <property type="entry name" value="4HBT_3"/>
    <property type="match status" value="1"/>
</dbReference>
<evidence type="ECO:0000256" key="2">
    <source>
        <dbReference type="ARBA" id="ARBA00022801"/>
    </source>
</evidence>
<organism evidence="5 6">
    <name type="scientific">Nocardia cerradoensis</name>
    <dbReference type="NCBI Taxonomy" id="85688"/>
    <lineage>
        <taxon>Bacteria</taxon>
        <taxon>Bacillati</taxon>
        <taxon>Actinomycetota</taxon>
        <taxon>Actinomycetes</taxon>
        <taxon>Mycobacteriales</taxon>
        <taxon>Nocardiaceae</taxon>
        <taxon>Nocardia</taxon>
    </lineage>
</organism>
<keyword evidence="2 5" id="KW-0378">Hydrolase</keyword>
<gene>
    <name evidence="5" type="primary">tesB_4</name>
    <name evidence="5" type="ORF">B7C42_04595</name>
</gene>
<dbReference type="PANTHER" id="PTHR11066">
    <property type="entry name" value="ACYL-COA THIOESTERASE"/>
    <property type="match status" value="1"/>
</dbReference>
<dbReference type="InterPro" id="IPR029069">
    <property type="entry name" value="HotDog_dom_sf"/>
</dbReference>
<dbReference type="RefSeq" id="WP_094026481.1">
    <property type="nucleotide sequence ID" value="NZ_NGAF01000010.1"/>
</dbReference>
<evidence type="ECO:0000259" key="3">
    <source>
        <dbReference type="Pfam" id="PF02551"/>
    </source>
</evidence>
<evidence type="ECO:0000313" key="6">
    <source>
        <dbReference type="Proteomes" id="UP000215506"/>
    </source>
</evidence>
<dbReference type="CDD" id="cd03445">
    <property type="entry name" value="Thioesterase_II_repeat2"/>
    <property type="match status" value="1"/>
</dbReference>
<sequence length="292" mass="31665">MSMATRTVDPVSLADVLSIHRIGGSEFLGPARPTAAPRIFGGVTAGQAILAARATVTDDRPIHALQTTFLRPGYGNSPVTYRVEPLHDGTSLTTRLVTATQHDRIIFTATASFQQPENGLAHQLTTLSAPDPEDVEPAAQIVGEGADRAWLSALEQTTMLEFRFPDTPVRVSAGQGTAVEPYQRFWVRPPQPLPDDDVVHAAVLGYLSDALLLSTSLGPHRRTVHDPDLRFATINHSIWFHSPGPADEWLWYEQEGIWAGSARALCRGSIFRRGGELAATIVQEGLIRIAPG</sequence>
<dbReference type="InterPro" id="IPR049449">
    <property type="entry name" value="TesB_ACOT8-like_N"/>
</dbReference>
<evidence type="ECO:0000259" key="4">
    <source>
        <dbReference type="Pfam" id="PF13622"/>
    </source>
</evidence>
<dbReference type="GO" id="GO:0009062">
    <property type="term" value="P:fatty acid catabolic process"/>
    <property type="evidence" value="ECO:0007669"/>
    <property type="project" value="TreeGrafter"/>
</dbReference>
<feature type="domain" description="Acyl-CoA thioesterase-like N-terminal HotDog" evidence="4">
    <location>
        <begin position="34"/>
        <end position="114"/>
    </location>
</feature>
<comment type="similarity">
    <text evidence="1">Belongs to the C/M/P thioester hydrolase family.</text>
</comment>
<keyword evidence="6" id="KW-1185">Reference proteome</keyword>
<dbReference type="Proteomes" id="UP000215506">
    <property type="component" value="Unassembled WGS sequence"/>
</dbReference>
<dbReference type="PANTHER" id="PTHR11066:SF34">
    <property type="entry name" value="ACYL-COENZYME A THIOESTERASE 8"/>
    <property type="match status" value="1"/>
</dbReference>
<dbReference type="SUPFAM" id="SSF54637">
    <property type="entry name" value="Thioesterase/thiol ester dehydrase-isomerase"/>
    <property type="match status" value="2"/>
</dbReference>
<reference evidence="5 6" key="1">
    <citation type="submission" date="2017-07" db="EMBL/GenBank/DDBJ databases">
        <title>First draft Genome Sequence of Nocardia cerradoensis isolated from human infection.</title>
        <authorList>
            <person name="Carrasco G."/>
        </authorList>
    </citation>
    <scope>NUCLEOTIDE SEQUENCE [LARGE SCALE GENOMIC DNA]</scope>
    <source>
        <strain evidence="5 6">CNM20130759</strain>
    </source>
</reference>
<protein>
    <submittedName>
        <fullName evidence="5">Acyl-CoA thioesterase 2</fullName>
        <ecNumber evidence="5">3.1.2.-</ecNumber>
    </submittedName>
</protein>
<dbReference type="EMBL" id="NGAF01000010">
    <property type="protein sequence ID" value="OXR43173.1"/>
    <property type="molecule type" value="Genomic_DNA"/>
</dbReference>
<name>A0A231H2T1_9NOCA</name>
<comment type="caution">
    <text evidence="5">The sequence shown here is derived from an EMBL/GenBank/DDBJ whole genome shotgun (WGS) entry which is preliminary data.</text>
</comment>
<dbReference type="InterPro" id="IPR003703">
    <property type="entry name" value="Acyl_CoA_thio"/>
</dbReference>
<accession>A0A231H2T1</accession>
<dbReference type="Pfam" id="PF02551">
    <property type="entry name" value="Acyl_CoA_thio"/>
    <property type="match status" value="1"/>
</dbReference>
<dbReference type="CDD" id="cd03444">
    <property type="entry name" value="Thioesterase_II_repeat1"/>
    <property type="match status" value="1"/>
</dbReference>
<dbReference type="Gene3D" id="2.40.160.210">
    <property type="entry name" value="Acyl-CoA thioesterase, double hotdog domain"/>
    <property type="match status" value="1"/>
</dbReference>
<dbReference type="InterPro" id="IPR042171">
    <property type="entry name" value="Acyl-CoA_hotdog"/>
</dbReference>
<dbReference type="GO" id="GO:0006637">
    <property type="term" value="P:acyl-CoA metabolic process"/>
    <property type="evidence" value="ECO:0007669"/>
    <property type="project" value="InterPro"/>
</dbReference>
<proteinExistence type="inferred from homology"/>
<dbReference type="GO" id="GO:0047617">
    <property type="term" value="F:fatty acyl-CoA hydrolase activity"/>
    <property type="evidence" value="ECO:0007669"/>
    <property type="project" value="InterPro"/>
</dbReference>
<evidence type="ECO:0000256" key="1">
    <source>
        <dbReference type="ARBA" id="ARBA00006538"/>
    </source>
</evidence>
<dbReference type="EC" id="3.1.2.-" evidence="5"/>